<accession>A0ABX0MA68</accession>
<protein>
    <submittedName>
        <fullName evidence="1">Uncharacterized protein</fullName>
    </submittedName>
</protein>
<reference evidence="1 2" key="1">
    <citation type="submission" date="2019-09" db="EMBL/GenBank/DDBJ databases">
        <title>Taxonomy of Antarctic Massilia spp.: description of Massilia rubra sp. nov., Massilia aquatica sp. nov., Massilia mucilaginosa sp. nov., Massilia frigida sp. nov. isolated from streams, lakes and regoliths.</title>
        <authorList>
            <person name="Holochova P."/>
            <person name="Sedlacek I."/>
            <person name="Kralova S."/>
            <person name="Maslanova I."/>
            <person name="Busse H.-J."/>
            <person name="Stankova E."/>
            <person name="Vrbovska V."/>
            <person name="Kovarovic V."/>
            <person name="Bartak M."/>
            <person name="Svec P."/>
            <person name="Pantucek R."/>
        </authorList>
    </citation>
    <scope>NUCLEOTIDE SEQUENCE [LARGE SCALE GENOMIC DNA]</scope>
    <source>
        <strain evidence="1 2">CCM 8693</strain>
    </source>
</reference>
<proteinExistence type="predicted"/>
<evidence type="ECO:0000313" key="1">
    <source>
        <dbReference type="EMBL" id="NHZ41370.1"/>
    </source>
</evidence>
<sequence>MSKTMQLLEDLDYLQNAGMTEDHLRSLHHWAGRPGAEERVTFESARDYFGQGREMRENNTAFAERLHFVADAHKRDMSTLVELALRIHPM</sequence>
<dbReference type="Proteomes" id="UP000819052">
    <property type="component" value="Unassembled WGS sequence"/>
</dbReference>
<name>A0ABX0MA68_9BURK</name>
<organism evidence="1 2">
    <name type="scientific">Massilia aquatica</name>
    <dbReference type="NCBI Taxonomy" id="2609000"/>
    <lineage>
        <taxon>Bacteria</taxon>
        <taxon>Pseudomonadati</taxon>
        <taxon>Pseudomonadota</taxon>
        <taxon>Betaproteobacteria</taxon>
        <taxon>Burkholderiales</taxon>
        <taxon>Oxalobacteraceae</taxon>
        <taxon>Telluria group</taxon>
        <taxon>Massilia</taxon>
    </lineage>
</organism>
<gene>
    <name evidence="1" type="ORF">F1609_14560</name>
</gene>
<evidence type="ECO:0000313" key="2">
    <source>
        <dbReference type="Proteomes" id="UP000819052"/>
    </source>
</evidence>
<dbReference type="EMBL" id="VVIW01000007">
    <property type="protein sequence ID" value="NHZ41370.1"/>
    <property type="molecule type" value="Genomic_DNA"/>
</dbReference>
<dbReference type="RefSeq" id="WP_167077145.1">
    <property type="nucleotide sequence ID" value="NZ_VVIW01000007.1"/>
</dbReference>
<keyword evidence="2" id="KW-1185">Reference proteome</keyword>
<comment type="caution">
    <text evidence="1">The sequence shown here is derived from an EMBL/GenBank/DDBJ whole genome shotgun (WGS) entry which is preliminary data.</text>
</comment>